<dbReference type="CDD" id="cd01285">
    <property type="entry name" value="nucleoside_deaminase"/>
    <property type="match status" value="1"/>
</dbReference>
<dbReference type="EMBL" id="FNSV01000005">
    <property type="protein sequence ID" value="SED64378.1"/>
    <property type="molecule type" value="Genomic_DNA"/>
</dbReference>
<dbReference type="AlphaFoldDB" id="A0A1H5CD21"/>
<keyword evidence="2" id="KW-0862">Zinc</keyword>
<dbReference type="InterPro" id="IPR016193">
    <property type="entry name" value="Cytidine_deaminase-like"/>
</dbReference>
<keyword evidence="1" id="KW-0479">Metal-binding</keyword>
<evidence type="ECO:0000313" key="4">
    <source>
        <dbReference type="EMBL" id="SED64378.1"/>
    </source>
</evidence>
<dbReference type="GO" id="GO:0002100">
    <property type="term" value="P:tRNA wobble adenosine to inosine editing"/>
    <property type="evidence" value="ECO:0007669"/>
    <property type="project" value="TreeGrafter"/>
</dbReference>
<dbReference type="RefSeq" id="WP_072943419.1">
    <property type="nucleotide sequence ID" value="NZ_FNSV01000005.1"/>
</dbReference>
<sequence length="169" mass="17607">MNPAGSTVGEATDRTHLLHTLDLARTARADGNRPFGSLLVDAAGIVVLTATNTAVTDRDVTAHAETNVVRAASASRWASTLASTTLYSSAEPCPMCAGAIYLSGIGRVVYALAAKDLASFPGASDQVRTIPTPMAEVLAGGDGRPEIRHHPMGQAALEPHVDYWTGQAR</sequence>
<evidence type="ECO:0000259" key="3">
    <source>
        <dbReference type="PROSITE" id="PS51747"/>
    </source>
</evidence>
<dbReference type="Gene3D" id="3.40.140.10">
    <property type="entry name" value="Cytidine Deaminase, domain 2"/>
    <property type="match status" value="1"/>
</dbReference>
<evidence type="ECO:0000256" key="2">
    <source>
        <dbReference type="ARBA" id="ARBA00022833"/>
    </source>
</evidence>
<organism evidence="4 5">
    <name type="scientific">Rhodococcus koreensis</name>
    <dbReference type="NCBI Taxonomy" id="99653"/>
    <lineage>
        <taxon>Bacteria</taxon>
        <taxon>Bacillati</taxon>
        <taxon>Actinomycetota</taxon>
        <taxon>Actinomycetes</taxon>
        <taxon>Mycobacteriales</taxon>
        <taxon>Nocardiaceae</taxon>
        <taxon>Rhodococcus</taxon>
    </lineage>
</organism>
<dbReference type="GO" id="GO:0052717">
    <property type="term" value="F:tRNA-specific adenosine-34 deaminase activity"/>
    <property type="evidence" value="ECO:0007669"/>
    <property type="project" value="TreeGrafter"/>
</dbReference>
<dbReference type="PANTHER" id="PTHR11079:SF202">
    <property type="entry name" value="TRNA-SPECIFIC ADENOSINE DEAMINASE"/>
    <property type="match status" value="1"/>
</dbReference>
<feature type="domain" description="CMP/dCMP-type deaminase" evidence="3">
    <location>
        <begin position="11"/>
        <end position="127"/>
    </location>
</feature>
<keyword evidence="5" id="KW-1185">Reference proteome</keyword>
<protein>
    <submittedName>
        <fullName evidence="4">Cytidine and deoxycytidylate deaminase zinc-binding region</fullName>
    </submittedName>
</protein>
<gene>
    <name evidence="4" type="ORF">SAMN04490239_9118</name>
</gene>
<dbReference type="PROSITE" id="PS51747">
    <property type="entry name" value="CYT_DCMP_DEAMINASES_2"/>
    <property type="match status" value="1"/>
</dbReference>
<proteinExistence type="predicted"/>
<evidence type="ECO:0000256" key="1">
    <source>
        <dbReference type="ARBA" id="ARBA00022723"/>
    </source>
</evidence>
<name>A0A1H5CD21_9NOCA</name>
<evidence type="ECO:0000313" key="5">
    <source>
        <dbReference type="Proteomes" id="UP000183561"/>
    </source>
</evidence>
<dbReference type="Proteomes" id="UP000183561">
    <property type="component" value="Unassembled WGS sequence"/>
</dbReference>
<dbReference type="InterPro" id="IPR016192">
    <property type="entry name" value="APOBEC/CMP_deaminase_Zn-bd"/>
</dbReference>
<dbReference type="SUPFAM" id="SSF53927">
    <property type="entry name" value="Cytidine deaminase-like"/>
    <property type="match status" value="1"/>
</dbReference>
<dbReference type="PANTHER" id="PTHR11079">
    <property type="entry name" value="CYTOSINE DEAMINASE FAMILY MEMBER"/>
    <property type="match status" value="1"/>
</dbReference>
<dbReference type="PROSITE" id="PS00903">
    <property type="entry name" value="CYT_DCMP_DEAMINASES_1"/>
    <property type="match status" value="1"/>
</dbReference>
<dbReference type="Pfam" id="PF00383">
    <property type="entry name" value="dCMP_cyt_deam_1"/>
    <property type="match status" value="1"/>
</dbReference>
<accession>A0A1H5CD21</accession>
<dbReference type="OrthoDB" id="9802676at2"/>
<reference evidence="5" key="1">
    <citation type="submission" date="2016-10" db="EMBL/GenBank/DDBJ databases">
        <authorList>
            <person name="Varghese N."/>
            <person name="Submissions S."/>
        </authorList>
    </citation>
    <scope>NUCLEOTIDE SEQUENCE [LARGE SCALE GENOMIC DNA]</scope>
    <source>
        <strain evidence="5">DSM 44498</strain>
    </source>
</reference>
<dbReference type="GO" id="GO:0008270">
    <property type="term" value="F:zinc ion binding"/>
    <property type="evidence" value="ECO:0007669"/>
    <property type="project" value="InterPro"/>
</dbReference>
<dbReference type="InterPro" id="IPR002125">
    <property type="entry name" value="CMP_dCMP_dom"/>
</dbReference>